<dbReference type="EMBL" id="LAZR01023080">
    <property type="protein sequence ID" value="KKL79731.1"/>
    <property type="molecule type" value="Genomic_DNA"/>
</dbReference>
<reference evidence="1" key="1">
    <citation type="journal article" date="2015" name="Nature">
        <title>Complex archaea that bridge the gap between prokaryotes and eukaryotes.</title>
        <authorList>
            <person name="Spang A."/>
            <person name="Saw J.H."/>
            <person name="Jorgensen S.L."/>
            <person name="Zaremba-Niedzwiedzka K."/>
            <person name="Martijn J."/>
            <person name="Lind A.E."/>
            <person name="van Eijk R."/>
            <person name="Schleper C."/>
            <person name="Guy L."/>
            <person name="Ettema T.J."/>
        </authorList>
    </citation>
    <scope>NUCLEOTIDE SEQUENCE</scope>
</reference>
<organism evidence="1">
    <name type="scientific">marine sediment metagenome</name>
    <dbReference type="NCBI Taxonomy" id="412755"/>
    <lineage>
        <taxon>unclassified sequences</taxon>
        <taxon>metagenomes</taxon>
        <taxon>ecological metagenomes</taxon>
    </lineage>
</organism>
<name>A0A0F9FMI0_9ZZZZ</name>
<dbReference type="AlphaFoldDB" id="A0A0F9FMI0"/>
<gene>
    <name evidence="1" type="ORF">LCGC14_2011860</name>
</gene>
<accession>A0A0F9FMI0</accession>
<evidence type="ECO:0000313" key="1">
    <source>
        <dbReference type="EMBL" id="KKL79731.1"/>
    </source>
</evidence>
<proteinExistence type="predicted"/>
<sequence length="128" mass="14928">MSQNGKRREEKPRITPLDDEEFAKFDQLLKKSPESEHGPVVDLMFRRLFITISNLKAWKLVCDGVFGWNKDGADDACPGYWRGRTCQYEVFEELKEKLERYETALKKLDSNFYPSEVQDCARRALDGS</sequence>
<comment type="caution">
    <text evidence="1">The sequence shown here is derived from an EMBL/GenBank/DDBJ whole genome shotgun (WGS) entry which is preliminary data.</text>
</comment>
<protein>
    <submittedName>
        <fullName evidence="1">Uncharacterized protein</fullName>
    </submittedName>
</protein>